<feature type="transmembrane region" description="Helical" evidence="1">
    <location>
        <begin position="126"/>
        <end position="147"/>
    </location>
</feature>
<feature type="transmembrane region" description="Helical" evidence="1">
    <location>
        <begin position="58"/>
        <end position="79"/>
    </location>
</feature>
<dbReference type="RefSeq" id="WP_042210245.1">
    <property type="nucleotide sequence ID" value="NZ_CP009285.1"/>
</dbReference>
<evidence type="ECO:0000313" key="3">
    <source>
        <dbReference type="Proteomes" id="UP000029518"/>
    </source>
</evidence>
<sequence length="160" mass="17854">MTVSQKKPGAVRLLFVLQAFLGLGAVAGGLILLADPSGEMIGMPASILERSPFDSYEIPGILLLIIFGLLPLMVLYGLYRQPQWSWGYALTPFKALHAAWSFSLYIGFGQIIWIMVQTYMMDTVSIVHVFYMSLGMLVQIVTLLPAVQRYFMLDGRSERS</sequence>
<keyword evidence="1" id="KW-0472">Membrane</keyword>
<accession>A0A089MHA8</accession>
<dbReference type="KEGG" id="pbd:PBOR_02360"/>
<dbReference type="AlphaFoldDB" id="A0A089MHA8"/>
<protein>
    <submittedName>
        <fullName evidence="2">Uncharacterized protein</fullName>
    </submittedName>
</protein>
<feature type="transmembrane region" description="Helical" evidence="1">
    <location>
        <begin position="12"/>
        <end position="34"/>
    </location>
</feature>
<keyword evidence="1" id="KW-0812">Transmembrane</keyword>
<gene>
    <name evidence="2" type="ORF">PBOR_02360</name>
</gene>
<evidence type="ECO:0000313" key="2">
    <source>
        <dbReference type="EMBL" id="AIQ55939.1"/>
    </source>
</evidence>
<dbReference type="EMBL" id="CP009285">
    <property type="protein sequence ID" value="AIQ55939.1"/>
    <property type="molecule type" value="Genomic_DNA"/>
</dbReference>
<dbReference type="HOGENOM" id="CLU_116245_0_0_9"/>
<reference evidence="2" key="1">
    <citation type="submission" date="2014-08" db="EMBL/GenBank/DDBJ databases">
        <title>Comparative genomics of the Paenibacillus odorifer group.</title>
        <authorList>
            <person name="den Bakker H.C."/>
            <person name="Tsai Y.-C.Y.-C."/>
            <person name="Martin N."/>
            <person name="Korlach J."/>
            <person name="Wiedmann M."/>
        </authorList>
    </citation>
    <scope>NUCLEOTIDE SEQUENCE [LARGE SCALE GENOMIC DNA]</scope>
    <source>
        <strain evidence="2">DSM 13188</strain>
    </source>
</reference>
<keyword evidence="1" id="KW-1133">Transmembrane helix</keyword>
<name>A0A089MHA8_PAEBO</name>
<dbReference type="Proteomes" id="UP000029518">
    <property type="component" value="Chromosome"/>
</dbReference>
<evidence type="ECO:0000256" key="1">
    <source>
        <dbReference type="SAM" id="Phobius"/>
    </source>
</evidence>
<feature type="transmembrane region" description="Helical" evidence="1">
    <location>
        <begin position="99"/>
        <end position="120"/>
    </location>
</feature>
<proteinExistence type="predicted"/>
<organism evidence="2 3">
    <name type="scientific">Paenibacillus borealis</name>
    <dbReference type="NCBI Taxonomy" id="160799"/>
    <lineage>
        <taxon>Bacteria</taxon>
        <taxon>Bacillati</taxon>
        <taxon>Bacillota</taxon>
        <taxon>Bacilli</taxon>
        <taxon>Bacillales</taxon>
        <taxon>Paenibacillaceae</taxon>
        <taxon>Paenibacillus</taxon>
    </lineage>
</organism>
<keyword evidence="3" id="KW-1185">Reference proteome</keyword>